<name>A0A9N9XLE8_PHYSR</name>
<dbReference type="OrthoDB" id="430300at2759"/>
<evidence type="ECO:0000313" key="7">
    <source>
        <dbReference type="EMBL" id="CAG9858542.1"/>
    </source>
</evidence>
<keyword evidence="3 5" id="KW-1133">Transmembrane helix</keyword>
<proteinExistence type="predicted"/>
<evidence type="ECO:0000259" key="6">
    <source>
        <dbReference type="PROSITE" id="PS50850"/>
    </source>
</evidence>
<dbReference type="SUPFAM" id="SSF103473">
    <property type="entry name" value="MFS general substrate transporter"/>
    <property type="match status" value="1"/>
</dbReference>
<dbReference type="AlphaFoldDB" id="A0A9N9XLE8"/>
<feature type="transmembrane region" description="Helical" evidence="5">
    <location>
        <begin position="384"/>
        <end position="407"/>
    </location>
</feature>
<dbReference type="PANTHER" id="PTHR23507:SF39">
    <property type="entry name" value="GH23453P-RELATED"/>
    <property type="match status" value="1"/>
</dbReference>
<dbReference type="EMBL" id="OU900095">
    <property type="protein sequence ID" value="CAG9858542.1"/>
    <property type="molecule type" value="Genomic_DNA"/>
</dbReference>
<accession>A0A9N9XLE8</accession>
<dbReference type="InterPro" id="IPR011701">
    <property type="entry name" value="MFS"/>
</dbReference>
<dbReference type="Pfam" id="PF07690">
    <property type="entry name" value="MFS_1"/>
    <property type="match status" value="1"/>
</dbReference>
<evidence type="ECO:0000256" key="3">
    <source>
        <dbReference type="ARBA" id="ARBA00022989"/>
    </source>
</evidence>
<keyword evidence="2 5" id="KW-0812">Transmembrane</keyword>
<gene>
    <name evidence="7" type="ORF">PHYEVI_LOCUS4931</name>
</gene>
<evidence type="ECO:0000256" key="1">
    <source>
        <dbReference type="ARBA" id="ARBA00004141"/>
    </source>
</evidence>
<protein>
    <recommendedName>
        <fullName evidence="6">Major facilitator superfamily (MFS) profile domain-containing protein</fullName>
    </recommendedName>
</protein>
<organism evidence="7 8">
    <name type="scientific">Phyllotreta striolata</name>
    <name type="common">Striped flea beetle</name>
    <name type="synonym">Crioceris striolata</name>
    <dbReference type="NCBI Taxonomy" id="444603"/>
    <lineage>
        <taxon>Eukaryota</taxon>
        <taxon>Metazoa</taxon>
        <taxon>Ecdysozoa</taxon>
        <taxon>Arthropoda</taxon>
        <taxon>Hexapoda</taxon>
        <taxon>Insecta</taxon>
        <taxon>Pterygota</taxon>
        <taxon>Neoptera</taxon>
        <taxon>Endopterygota</taxon>
        <taxon>Coleoptera</taxon>
        <taxon>Polyphaga</taxon>
        <taxon>Cucujiformia</taxon>
        <taxon>Chrysomeloidea</taxon>
        <taxon>Chrysomelidae</taxon>
        <taxon>Galerucinae</taxon>
        <taxon>Alticini</taxon>
        <taxon>Phyllotreta</taxon>
    </lineage>
</organism>
<dbReference type="PROSITE" id="PS00216">
    <property type="entry name" value="SUGAR_TRANSPORT_1"/>
    <property type="match status" value="1"/>
</dbReference>
<feature type="transmembrane region" description="Helical" evidence="5">
    <location>
        <begin position="295"/>
        <end position="315"/>
    </location>
</feature>
<dbReference type="PROSITE" id="PS50850">
    <property type="entry name" value="MFS"/>
    <property type="match status" value="1"/>
</dbReference>
<sequence length="495" mass="56532">MAWYNYFTIEIPMMLMSFSFLLQGPIMTNLFVYRTCYIILQYNQSDCKQLGTNNNNITKVLEPMVQPTVNQINMANNIINTFLPMIFCMFLGTWSDKFGRRPFMLGCHVGMLLHQGLSTILVHFEDLSPWWFTLSSIPSMLTGGFSSIMIINNAHIIDVTTEKNRIIRLTVFGAVFSVSSAIANLVSSYIFYATSYEVIYLIGLSLITMSFFYTLFFIPESLKEEKKPFTLKEIMNSVNVKEIIKYTIRKRENNARFYIFWLIATHIFTNFGMGDMSIITLYLRAKLQWTLKKITLVHSAVSFGAIFGNLFVTYVLHKFLKIKDVKLVILGITMRWLGCLLRGFATNDYYIYAAYITSFFEGFPMLMLTMILSKLVSAEEMGKILALISVIGSLIGMLTSVMYPLIYNATIHSFIGLFNFVSLGFWVLSGSATIYLMMAKIPHYLLAQGPNLEDEKQSRRVSSVLEATATNQWQIVPSPSLDEVNMRRVSLSSLT</sequence>
<reference evidence="7" key="1">
    <citation type="submission" date="2022-01" db="EMBL/GenBank/DDBJ databases">
        <authorList>
            <person name="King R."/>
        </authorList>
    </citation>
    <scope>NUCLEOTIDE SEQUENCE</scope>
</reference>
<dbReference type="PANTHER" id="PTHR23507">
    <property type="entry name" value="ZGC:174356"/>
    <property type="match status" value="1"/>
</dbReference>
<dbReference type="Proteomes" id="UP001153712">
    <property type="component" value="Chromosome 2"/>
</dbReference>
<keyword evidence="4 5" id="KW-0472">Membrane</keyword>
<evidence type="ECO:0000256" key="2">
    <source>
        <dbReference type="ARBA" id="ARBA00022692"/>
    </source>
</evidence>
<dbReference type="Gene3D" id="1.20.1250.20">
    <property type="entry name" value="MFS general substrate transporter like domains"/>
    <property type="match status" value="1"/>
</dbReference>
<feature type="transmembrane region" description="Helical" evidence="5">
    <location>
        <begin position="413"/>
        <end position="436"/>
    </location>
</feature>
<feature type="transmembrane region" description="Helical" evidence="5">
    <location>
        <begin position="198"/>
        <end position="218"/>
    </location>
</feature>
<feature type="transmembrane region" description="Helical" evidence="5">
    <location>
        <begin position="351"/>
        <end position="372"/>
    </location>
</feature>
<comment type="subcellular location">
    <subcellularLocation>
        <location evidence="1">Membrane</location>
        <topology evidence="1">Multi-pass membrane protein</topology>
    </subcellularLocation>
</comment>
<feature type="transmembrane region" description="Helical" evidence="5">
    <location>
        <begin position="74"/>
        <end position="91"/>
    </location>
</feature>
<feature type="transmembrane region" description="Helical" evidence="5">
    <location>
        <begin position="130"/>
        <end position="154"/>
    </location>
</feature>
<dbReference type="InterPro" id="IPR005829">
    <property type="entry name" value="Sugar_transporter_CS"/>
</dbReference>
<dbReference type="GO" id="GO:0016020">
    <property type="term" value="C:membrane"/>
    <property type="evidence" value="ECO:0007669"/>
    <property type="project" value="UniProtKB-SubCell"/>
</dbReference>
<feature type="transmembrane region" description="Helical" evidence="5">
    <location>
        <begin position="258"/>
        <end position="283"/>
    </location>
</feature>
<dbReference type="InterPro" id="IPR020846">
    <property type="entry name" value="MFS_dom"/>
</dbReference>
<evidence type="ECO:0000256" key="4">
    <source>
        <dbReference type="ARBA" id="ARBA00023136"/>
    </source>
</evidence>
<evidence type="ECO:0000313" key="8">
    <source>
        <dbReference type="Proteomes" id="UP001153712"/>
    </source>
</evidence>
<feature type="transmembrane region" description="Helical" evidence="5">
    <location>
        <begin position="12"/>
        <end position="33"/>
    </location>
</feature>
<dbReference type="GO" id="GO:0022857">
    <property type="term" value="F:transmembrane transporter activity"/>
    <property type="evidence" value="ECO:0007669"/>
    <property type="project" value="InterPro"/>
</dbReference>
<evidence type="ECO:0000256" key="5">
    <source>
        <dbReference type="SAM" id="Phobius"/>
    </source>
</evidence>
<keyword evidence="8" id="KW-1185">Reference proteome</keyword>
<dbReference type="InterPro" id="IPR036259">
    <property type="entry name" value="MFS_trans_sf"/>
</dbReference>
<feature type="transmembrane region" description="Helical" evidence="5">
    <location>
        <begin position="166"/>
        <end position="192"/>
    </location>
</feature>
<feature type="domain" description="Major facilitator superfamily (MFS) profile" evidence="6">
    <location>
        <begin position="12"/>
        <end position="442"/>
    </location>
</feature>